<evidence type="ECO:0000256" key="9">
    <source>
        <dbReference type="ARBA" id="ARBA00022989"/>
    </source>
</evidence>
<dbReference type="GO" id="GO:0005789">
    <property type="term" value="C:endoplasmic reticulum membrane"/>
    <property type="evidence" value="ECO:0007669"/>
    <property type="project" value="UniProtKB-SubCell"/>
</dbReference>
<keyword evidence="17" id="KW-1185">Reference proteome</keyword>
<evidence type="ECO:0000256" key="10">
    <source>
        <dbReference type="ARBA" id="ARBA00023002"/>
    </source>
</evidence>
<dbReference type="InterPro" id="IPR044862">
    <property type="entry name" value="Pro_4_hyd_alph_FE2OG_OXY"/>
</dbReference>
<evidence type="ECO:0000259" key="15">
    <source>
        <dbReference type="PROSITE" id="PS51471"/>
    </source>
</evidence>
<evidence type="ECO:0000313" key="17">
    <source>
        <dbReference type="Proteomes" id="UP001445335"/>
    </source>
</evidence>
<comment type="catalytic activity">
    <reaction evidence="14">
        <text>L-prolyl-[collagen] + 2-oxoglutarate + O2 = trans-4-hydroxy-L-prolyl-[collagen] + succinate + CO2</text>
        <dbReference type="Rhea" id="RHEA:18945"/>
        <dbReference type="Rhea" id="RHEA-COMP:11676"/>
        <dbReference type="Rhea" id="RHEA-COMP:11680"/>
        <dbReference type="ChEBI" id="CHEBI:15379"/>
        <dbReference type="ChEBI" id="CHEBI:16526"/>
        <dbReference type="ChEBI" id="CHEBI:16810"/>
        <dbReference type="ChEBI" id="CHEBI:30031"/>
        <dbReference type="ChEBI" id="CHEBI:50342"/>
        <dbReference type="ChEBI" id="CHEBI:61965"/>
        <dbReference type="EC" id="1.14.11.2"/>
    </reaction>
</comment>
<keyword evidence="13" id="KW-0325">Glycoprotein</keyword>
<evidence type="ECO:0000256" key="13">
    <source>
        <dbReference type="ARBA" id="ARBA00023180"/>
    </source>
</evidence>
<evidence type="ECO:0000256" key="14">
    <source>
        <dbReference type="ARBA" id="ARBA00049169"/>
    </source>
</evidence>
<comment type="caution">
    <text evidence="16">The sequence shown here is derived from an EMBL/GenBank/DDBJ whole genome shotgun (WGS) entry which is preliminary data.</text>
</comment>
<dbReference type="FunFam" id="2.60.120.620:FF:000002">
    <property type="entry name" value="Prolyl 4-hydroxylase 4"/>
    <property type="match status" value="1"/>
</dbReference>
<evidence type="ECO:0000256" key="5">
    <source>
        <dbReference type="ARBA" id="ARBA00022692"/>
    </source>
</evidence>
<evidence type="ECO:0000256" key="4">
    <source>
        <dbReference type="ARBA" id="ARBA00012269"/>
    </source>
</evidence>
<comment type="subcellular location">
    <subcellularLocation>
        <location evidence="2">Endoplasmic reticulum membrane</location>
        <topology evidence="2">Single-pass type II membrane protein</topology>
    </subcellularLocation>
</comment>
<dbReference type="PROSITE" id="PS51471">
    <property type="entry name" value="FE2OG_OXY"/>
    <property type="match status" value="1"/>
</dbReference>
<evidence type="ECO:0000256" key="6">
    <source>
        <dbReference type="ARBA" id="ARBA00022723"/>
    </source>
</evidence>
<dbReference type="InterPro" id="IPR003582">
    <property type="entry name" value="ShKT_dom"/>
</dbReference>
<dbReference type="InterPro" id="IPR045054">
    <property type="entry name" value="P4HA-like"/>
</dbReference>
<keyword evidence="10" id="KW-0560">Oxidoreductase</keyword>
<evidence type="ECO:0000256" key="2">
    <source>
        <dbReference type="ARBA" id="ARBA00004648"/>
    </source>
</evidence>
<evidence type="ECO:0000313" key="16">
    <source>
        <dbReference type="EMBL" id="KAK9842565.1"/>
    </source>
</evidence>
<keyword evidence="12" id="KW-0472">Membrane</keyword>
<name>A0AAW1S825_9CHLO</name>
<reference evidence="16 17" key="1">
    <citation type="journal article" date="2024" name="Nat. Commun.">
        <title>Phylogenomics reveals the evolutionary origins of lichenization in chlorophyte algae.</title>
        <authorList>
            <person name="Puginier C."/>
            <person name="Libourel C."/>
            <person name="Otte J."/>
            <person name="Skaloud P."/>
            <person name="Haon M."/>
            <person name="Grisel S."/>
            <person name="Petersen M."/>
            <person name="Berrin J.G."/>
            <person name="Delaux P.M."/>
            <person name="Dal Grande F."/>
            <person name="Keller J."/>
        </authorList>
    </citation>
    <scope>NUCLEOTIDE SEQUENCE [LARGE SCALE GENOMIC DNA]</scope>
    <source>
        <strain evidence="16 17">SAG 245.80</strain>
    </source>
</reference>
<evidence type="ECO:0000256" key="3">
    <source>
        <dbReference type="ARBA" id="ARBA00006511"/>
    </source>
</evidence>
<evidence type="ECO:0000256" key="1">
    <source>
        <dbReference type="ARBA" id="ARBA00001961"/>
    </source>
</evidence>
<keyword evidence="8" id="KW-0735">Signal-anchor</keyword>
<proteinExistence type="inferred from homology"/>
<dbReference type="GO" id="GO:0005506">
    <property type="term" value="F:iron ion binding"/>
    <property type="evidence" value="ECO:0007669"/>
    <property type="project" value="InterPro"/>
</dbReference>
<dbReference type="EMBL" id="JALJOU010000007">
    <property type="protein sequence ID" value="KAK9842565.1"/>
    <property type="molecule type" value="Genomic_DNA"/>
</dbReference>
<dbReference type="GO" id="GO:0004656">
    <property type="term" value="F:procollagen-proline 4-dioxygenase activity"/>
    <property type="evidence" value="ECO:0007669"/>
    <property type="project" value="UniProtKB-EC"/>
</dbReference>
<dbReference type="AlphaFoldDB" id="A0AAW1S825"/>
<keyword evidence="6" id="KW-0479">Metal-binding</keyword>
<accession>A0AAW1S825</accession>
<dbReference type="Proteomes" id="UP001445335">
    <property type="component" value="Unassembled WGS sequence"/>
</dbReference>
<dbReference type="Pfam" id="PF13640">
    <property type="entry name" value="2OG-FeII_Oxy_3"/>
    <property type="match status" value="1"/>
</dbReference>
<dbReference type="SMART" id="SM00702">
    <property type="entry name" value="P4Hc"/>
    <property type="match status" value="1"/>
</dbReference>
<dbReference type="InterPro" id="IPR005123">
    <property type="entry name" value="Oxoglu/Fe-dep_dioxygenase_dom"/>
</dbReference>
<dbReference type="InterPro" id="IPR006620">
    <property type="entry name" value="Pro_4_hyd_alph"/>
</dbReference>
<dbReference type="GO" id="GO:0031418">
    <property type="term" value="F:L-ascorbic acid binding"/>
    <property type="evidence" value="ECO:0007669"/>
    <property type="project" value="InterPro"/>
</dbReference>
<feature type="domain" description="Fe2OG dioxygenase" evidence="15">
    <location>
        <begin position="99"/>
        <end position="222"/>
    </location>
</feature>
<keyword evidence="9" id="KW-1133">Transmembrane helix</keyword>
<dbReference type="EC" id="1.14.11.2" evidence="4"/>
<dbReference type="Pfam" id="PF01549">
    <property type="entry name" value="ShK"/>
    <property type="match status" value="1"/>
</dbReference>
<keyword evidence="7" id="KW-0223">Dioxygenase</keyword>
<evidence type="ECO:0000256" key="11">
    <source>
        <dbReference type="ARBA" id="ARBA00023004"/>
    </source>
</evidence>
<gene>
    <name evidence="16" type="ORF">WJX81_006326</name>
</gene>
<dbReference type="Gene3D" id="2.60.120.620">
    <property type="entry name" value="q2cbj1_9rhob like domain"/>
    <property type="match status" value="1"/>
</dbReference>
<comment type="cofactor">
    <cofactor evidence="1">
        <name>L-ascorbate</name>
        <dbReference type="ChEBI" id="CHEBI:38290"/>
    </cofactor>
</comment>
<dbReference type="PANTHER" id="PTHR10869:SF238">
    <property type="entry name" value="PROLYL 4-HYDROXYLASE 6-RELATED"/>
    <property type="match status" value="1"/>
</dbReference>
<comment type="similarity">
    <text evidence="3">Belongs to the P4HA family.</text>
</comment>
<keyword evidence="5" id="KW-0812">Transmembrane</keyword>
<dbReference type="PANTHER" id="PTHR10869">
    <property type="entry name" value="PROLYL 4-HYDROXYLASE ALPHA SUBUNIT"/>
    <property type="match status" value="1"/>
</dbReference>
<organism evidence="16 17">
    <name type="scientific">Elliptochloris bilobata</name>
    <dbReference type="NCBI Taxonomy" id="381761"/>
    <lineage>
        <taxon>Eukaryota</taxon>
        <taxon>Viridiplantae</taxon>
        <taxon>Chlorophyta</taxon>
        <taxon>core chlorophytes</taxon>
        <taxon>Trebouxiophyceae</taxon>
        <taxon>Trebouxiophyceae incertae sedis</taxon>
        <taxon>Elliptochloris clade</taxon>
        <taxon>Elliptochloris</taxon>
    </lineage>
</organism>
<keyword evidence="11" id="KW-0408">Iron</keyword>
<sequence>MPGQQEVEDAAPPPSWVEILSWQPRAFLWHGFLSASECQHIMRLAKPQMRRSTVVGANGSSVTDGIRTSYGTFLRRLQDPVIAAVELRLALWTQLNISHQEDMQILRYEQGQQYGAHYDSLQDHEGSPRVATVLIYLNSDPLLWGGETAFPEGSAWLHPAAAHKSGPFSECARGHVAVRPRLGDALLFFNLLADGQQDQRSMHAGCPVLDGIKWTATKWIHAAPFRPEWLGAAPAAEAQRPEECTDANANCRDWAKKGECSSNRDFMEGDGYTLDAEKP</sequence>
<evidence type="ECO:0000256" key="12">
    <source>
        <dbReference type="ARBA" id="ARBA00023136"/>
    </source>
</evidence>
<evidence type="ECO:0000256" key="7">
    <source>
        <dbReference type="ARBA" id="ARBA00022964"/>
    </source>
</evidence>
<protein>
    <recommendedName>
        <fullName evidence="4">procollagen-proline 4-dioxygenase</fullName>
        <ecNumber evidence="4">1.14.11.2</ecNumber>
    </recommendedName>
</protein>
<evidence type="ECO:0000256" key="8">
    <source>
        <dbReference type="ARBA" id="ARBA00022968"/>
    </source>
</evidence>